<evidence type="ECO:0000313" key="3">
    <source>
        <dbReference type="EMBL" id="KAK4140683.1"/>
    </source>
</evidence>
<accession>A0AAN6UX05</accession>
<dbReference type="GO" id="GO:0006506">
    <property type="term" value="P:GPI anchor biosynthetic process"/>
    <property type="evidence" value="ECO:0007669"/>
    <property type="project" value="TreeGrafter"/>
</dbReference>
<dbReference type="PANTHER" id="PTHR28022:SF1">
    <property type="entry name" value="GPI MANNOSYLTRANSFERASE 2 SUBUNIT PGA1"/>
    <property type="match status" value="1"/>
</dbReference>
<reference evidence="3" key="1">
    <citation type="journal article" date="2023" name="Mol. Phylogenet. Evol.">
        <title>Genome-scale phylogeny and comparative genomics of the fungal order Sordariales.</title>
        <authorList>
            <person name="Hensen N."/>
            <person name="Bonometti L."/>
            <person name="Westerberg I."/>
            <person name="Brannstrom I.O."/>
            <person name="Guillou S."/>
            <person name="Cros-Aarteil S."/>
            <person name="Calhoun S."/>
            <person name="Haridas S."/>
            <person name="Kuo A."/>
            <person name="Mondo S."/>
            <person name="Pangilinan J."/>
            <person name="Riley R."/>
            <person name="LaButti K."/>
            <person name="Andreopoulos B."/>
            <person name="Lipzen A."/>
            <person name="Chen C."/>
            <person name="Yan M."/>
            <person name="Daum C."/>
            <person name="Ng V."/>
            <person name="Clum A."/>
            <person name="Steindorff A."/>
            <person name="Ohm R.A."/>
            <person name="Martin F."/>
            <person name="Silar P."/>
            <person name="Natvig D.O."/>
            <person name="Lalanne C."/>
            <person name="Gautier V."/>
            <person name="Ament-Velasquez S.L."/>
            <person name="Kruys A."/>
            <person name="Hutchinson M.I."/>
            <person name="Powell A.J."/>
            <person name="Barry K."/>
            <person name="Miller A.N."/>
            <person name="Grigoriev I.V."/>
            <person name="Debuchy R."/>
            <person name="Gladieux P."/>
            <person name="Hiltunen Thoren M."/>
            <person name="Johannesson H."/>
        </authorList>
    </citation>
    <scope>NUCLEOTIDE SEQUENCE</scope>
    <source>
        <strain evidence="3">CBS 141.50</strain>
    </source>
</reference>
<feature type="transmembrane region" description="Helical" evidence="1">
    <location>
        <begin position="201"/>
        <end position="220"/>
    </location>
</feature>
<name>A0AAN6UX05_9PEZI</name>
<dbReference type="EMBL" id="MU853625">
    <property type="protein sequence ID" value="KAK4140683.1"/>
    <property type="molecule type" value="Genomic_DNA"/>
</dbReference>
<keyword evidence="4" id="KW-1185">Reference proteome</keyword>
<evidence type="ECO:0000256" key="2">
    <source>
        <dbReference type="SAM" id="SignalP"/>
    </source>
</evidence>
<protein>
    <submittedName>
        <fullName evidence="3">Uncharacterized protein</fullName>
    </submittedName>
</protein>
<keyword evidence="2" id="KW-0732">Signal</keyword>
<evidence type="ECO:0000313" key="4">
    <source>
        <dbReference type="Proteomes" id="UP001302676"/>
    </source>
</evidence>
<keyword evidence="1" id="KW-1133">Transmembrane helix</keyword>
<reference evidence="3" key="2">
    <citation type="submission" date="2023-05" db="EMBL/GenBank/DDBJ databases">
        <authorList>
            <consortium name="Lawrence Berkeley National Laboratory"/>
            <person name="Steindorff A."/>
            <person name="Hensen N."/>
            <person name="Bonometti L."/>
            <person name="Westerberg I."/>
            <person name="Brannstrom I.O."/>
            <person name="Guillou S."/>
            <person name="Cros-Aarteil S."/>
            <person name="Calhoun S."/>
            <person name="Haridas S."/>
            <person name="Kuo A."/>
            <person name="Mondo S."/>
            <person name="Pangilinan J."/>
            <person name="Riley R."/>
            <person name="Labutti K."/>
            <person name="Andreopoulos B."/>
            <person name="Lipzen A."/>
            <person name="Chen C."/>
            <person name="Yanf M."/>
            <person name="Daum C."/>
            <person name="Ng V."/>
            <person name="Clum A."/>
            <person name="Ohm R."/>
            <person name="Martin F."/>
            <person name="Silar P."/>
            <person name="Natvig D."/>
            <person name="Lalanne C."/>
            <person name="Gautier V."/>
            <person name="Ament-Velasquez S.L."/>
            <person name="Kruys A."/>
            <person name="Hutchinson M.I."/>
            <person name="Powell A.J."/>
            <person name="Barry K."/>
            <person name="Miller A.N."/>
            <person name="Grigoriev I.V."/>
            <person name="Debuchy R."/>
            <person name="Gladieux P."/>
            <person name="Thoren M.H."/>
            <person name="Johannesson H."/>
        </authorList>
    </citation>
    <scope>NUCLEOTIDE SEQUENCE</scope>
    <source>
        <strain evidence="3">CBS 141.50</strain>
    </source>
</reference>
<organism evidence="3 4">
    <name type="scientific">Dichotomopilus funicola</name>
    <dbReference type="NCBI Taxonomy" id="1934379"/>
    <lineage>
        <taxon>Eukaryota</taxon>
        <taxon>Fungi</taxon>
        <taxon>Dikarya</taxon>
        <taxon>Ascomycota</taxon>
        <taxon>Pezizomycotina</taxon>
        <taxon>Sordariomycetes</taxon>
        <taxon>Sordariomycetidae</taxon>
        <taxon>Sordariales</taxon>
        <taxon>Chaetomiaceae</taxon>
        <taxon>Dichotomopilus</taxon>
    </lineage>
</organism>
<dbReference type="RefSeq" id="XP_062634054.1">
    <property type="nucleotide sequence ID" value="XM_062778197.1"/>
</dbReference>
<dbReference type="GO" id="GO:0005789">
    <property type="term" value="C:endoplasmic reticulum membrane"/>
    <property type="evidence" value="ECO:0007669"/>
    <property type="project" value="TreeGrafter"/>
</dbReference>
<dbReference type="InterPro" id="IPR019433">
    <property type="entry name" value="GPI_ManTrfase_II_coact_Pga1"/>
</dbReference>
<dbReference type="GO" id="GO:0000030">
    <property type="term" value="F:mannosyltransferase activity"/>
    <property type="evidence" value="ECO:0007669"/>
    <property type="project" value="TreeGrafter"/>
</dbReference>
<dbReference type="GO" id="GO:0031501">
    <property type="term" value="C:mannosyltransferase complex"/>
    <property type="evidence" value="ECO:0007669"/>
    <property type="project" value="TreeGrafter"/>
</dbReference>
<feature type="signal peptide" evidence="2">
    <location>
        <begin position="1"/>
        <end position="20"/>
    </location>
</feature>
<dbReference type="PANTHER" id="PTHR28022">
    <property type="entry name" value="GPI MANNOSYLTRANSFERASE 2 SUBUNIT PGA1"/>
    <property type="match status" value="1"/>
</dbReference>
<dbReference type="GeneID" id="87814810"/>
<evidence type="ECO:0000256" key="1">
    <source>
        <dbReference type="SAM" id="Phobius"/>
    </source>
</evidence>
<proteinExistence type="predicted"/>
<comment type="caution">
    <text evidence="3">The sequence shown here is derived from an EMBL/GenBank/DDBJ whole genome shotgun (WGS) entry which is preliminary data.</text>
</comment>
<feature type="chain" id="PRO_5042972744" evidence="2">
    <location>
        <begin position="21"/>
        <end position="242"/>
    </location>
</feature>
<dbReference type="AlphaFoldDB" id="A0AAN6UX05"/>
<dbReference type="Proteomes" id="UP001302676">
    <property type="component" value="Unassembled WGS sequence"/>
</dbReference>
<keyword evidence="1" id="KW-0472">Membrane</keyword>
<keyword evidence="1" id="KW-0812">Transmembrane</keyword>
<sequence>MKPTLLSLTTFISLLTPALANTEKTIFLGPERVRVPLTRPTLTDLRLHTLTPANSTLRTQLPAQFPSDEKPRGTETWLILDDLTPGQRYEVRVCWAATQPTEFTLTTYPLPTVLDTPSLITSLHNYSLSLQPPNTPPSPSPLPQTESTESTPSLLLLHILTTADFFTTDRHLMSKPPPVSVDIILDPFVFNLLPRSLVGTVGYVVMTAVVAVLVAGKVVVPFLRGVVHAGVVEQEGVGKKRE</sequence>
<dbReference type="Pfam" id="PF10333">
    <property type="entry name" value="Pga1"/>
    <property type="match status" value="1"/>
</dbReference>
<gene>
    <name evidence="3" type="ORF">C8A04DRAFT_14694</name>
</gene>